<evidence type="ECO:0000256" key="5">
    <source>
        <dbReference type="ARBA" id="ARBA00023136"/>
    </source>
</evidence>
<evidence type="ECO:0000313" key="6">
    <source>
        <dbReference type="EMBL" id="KKR42274.1"/>
    </source>
</evidence>
<sequence>MFSSAKFLEKVAGAPADILDKTIDTSRQISRDLVPHKQIKVARAYWKSLGPGLTTGAADDDPSGITTYSQAGAQYGFNFLWLAGYTLPLMATVQEMCARIGLVTGRGLAANIRQYYPRWVLYIATSLLFFANTLNIGADLGAMAKATQLLFPSLSFTNLILGFTIISLSLQIFTTYEKYAKYLKWLALVLLAYVFSALTVNLNWNVLLQNAVWPTIVINRDQIFLITAVLGTTISPYLFFWQTSQEVEEQILDGKTTLKLRQEETTLQEVRSMRTDVWSGMFLSNLVMFFIIAACAATLNAAGITNITSAAQAAEALRPIAGDRVYLLFALGIIGTGMLAVPILAGSASYALSESFGWKFGLYRKLREANAFYGIIIIAMAIGLLINLLGFDPIKALIYTAVFNGLIAPVILIPIVLLSCNSKIMGRWVNGRLTTILGWLIVALMILAGAATIFSLVM</sequence>
<dbReference type="AlphaFoldDB" id="A0A0G0QPD0"/>
<dbReference type="PANTHER" id="PTHR11706">
    <property type="entry name" value="SOLUTE CARRIER PROTEIN FAMILY 11 MEMBER"/>
    <property type="match status" value="1"/>
</dbReference>
<evidence type="ECO:0000313" key="7">
    <source>
        <dbReference type="Proteomes" id="UP000034881"/>
    </source>
</evidence>
<evidence type="ECO:0000256" key="3">
    <source>
        <dbReference type="ARBA" id="ARBA00022692"/>
    </source>
</evidence>
<dbReference type="GO" id="GO:0034755">
    <property type="term" value="P:iron ion transmembrane transport"/>
    <property type="evidence" value="ECO:0007669"/>
    <property type="project" value="TreeGrafter"/>
</dbReference>
<dbReference type="GO" id="GO:0015086">
    <property type="term" value="F:cadmium ion transmembrane transporter activity"/>
    <property type="evidence" value="ECO:0007669"/>
    <property type="project" value="TreeGrafter"/>
</dbReference>
<dbReference type="PANTHER" id="PTHR11706:SF33">
    <property type="entry name" value="NATURAL RESISTANCE-ASSOCIATED MACROPHAGE PROTEIN 2"/>
    <property type="match status" value="1"/>
</dbReference>
<evidence type="ECO:0000256" key="2">
    <source>
        <dbReference type="ARBA" id="ARBA00022448"/>
    </source>
</evidence>
<comment type="subcellular location">
    <subcellularLocation>
        <location evidence="1">Membrane</location>
        <topology evidence="1">Multi-pass membrane protein</topology>
    </subcellularLocation>
</comment>
<reference evidence="6 7" key="1">
    <citation type="journal article" date="2015" name="Nature">
        <title>rRNA introns, odd ribosomes, and small enigmatic genomes across a large radiation of phyla.</title>
        <authorList>
            <person name="Brown C.T."/>
            <person name="Hug L.A."/>
            <person name="Thomas B.C."/>
            <person name="Sharon I."/>
            <person name="Castelle C.J."/>
            <person name="Singh A."/>
            <person name="Wilkins M.J."/>
            <person name="Williams K.H."/>
            <person name="Banfield J.F."/>
        </authorList>
    </citation>
    <scope>NUCLEOTIDE SEQUENCE [LARGE SCALE GENOMIC DNA]</scope>
</reference>
<keyword evidence="3" id="KW-0812">Transmembrane</keyword>
<dbReference type="InterPro" id="IPR001046">
    <property type="entry name" value="NRAMP_fam"/>
</dbReference>
<dbReference type="Proteomes" id="UP000034881">
    <property type="component" value="Unassembled WGS sequence"/>
</dbReference>
<name>A0A0G0QPD0_9BACT</name>
<dbReference type="EMBL" id="LBYB01000003">
    <property type="protein sequence ID" value="KKR42274.1"/>
    <property type="molecule type" value="Genomic_DNA"/>
</dbReference>
<evidence type="ECO:0000256" key="1">
    <source>
        <dbReference type="ARBA" id="ARBA00004141"/>
    </source>
</evidence>
<dbReference type="Pfam" id="PF01566">
    <property type="entry name" value="Nramp"/>
    <property type="match status" value="1"/>
</dbReference>
<comment type="caution">
    <text evidence="6">The sequence shown here is derived from an EMBL/GenBank/DDBJ whole genome shotgun (WGS) entry which is preliminary data.</text>
</comment>
<organism evidence="6 7">
    <name type="scientific">Candidatus Daviesbacteria bacterium GW2011_GWC2_40_12</name>
    <dbReference type="NCBI Taxonomy" id="1618431"/>
    <lineage>
        <taxon>Bacteria</taxon>
        <taxon>Candidatus Daviesiibacteriota</taxon>
    </lineage>
</organism>
<dbReference type="GO" id="GO:0005886">
    <property type="term" value="C:plasma membrane"/>
    <property type="evidence" value="ECO:0007669"/>
    <property type="project" value="TreeGrafter"/>
</dbReference>
<protein>
    <submittedName>
        <fullName evidence="6">Natural resistance-associated macrophage protein</fullName>
    </submittedName>
</protein>
<keyword evidence="2" id="KW-0813">Transport</keyword>
<dbReference type="GO" id="GO:0005384">
    <property type="term" value="F:manganese ion transmembrane transporter activity"/>
    <property type="evidence" value="ECO:0007669"/>
    <property type="project" value="TreeGrafter"/>
</dbReference>
<keyword evidence="4" id="KW-1133">Transmembrane helix</keyword>
<proteinExistence type="predicted"/>
<gene>
    <name evidence="6" type="ORF">UT77_C0003G0069</name>
</gene>
<dbReference type="PATRIC" id="fig|1618431.3.peg.525"/>
<evidence type="ECO:0000256" key="4">
    <source>
        <dbReference type="ARBA" id="ARBA00022989"/>
    </source>
</evidence>
<keyword evidence="5" id="KW-0472">Membrane</keyword>
<accession>A0A0G0QPD0</accession>